<organism evidence="15 16">
    <name type="scientific">PS1 clade bacterium</name>
    <dbReference type="NCBI Taxonomy" id="2175152"/>
    <lineage>
        <taxon>Bacteria</taxon>
        <taxon>Pseudomonadati</taxon>
        <taxon>Pseudomonadota</taxon>
        <taxon>Alphaproteobacteria</taxon>
        <taxon>PS1 clade</taxon>
    </lineage>
</organism>
<dbReference type="InterPro" id="IPR013759">
    <property type="entry name" value="Topo_IIA_B_C"/>
</dbReference>
<dbReference type="PANTHER" id="PTHR45866:SF1">
    <property type="entry name" value="DNA GYRASE SUBUNIT B, MITOCHONDRIAL"/>
    <property type="match status" value="1"/>
</dbReference>
<evidence type="ECO:0000256" key="11">
    <source>
        <dbReference type="ARBA" id="ARBA00063644"/>
    </source>
</evidence>
<name>A0A368DW65_9PROT</name>
<keyword evidence="6 12" id="KW-0067">ATP-binding</keyword>
<dbReference type="InterPro" id="IPR005737">
    <property type="entry name" value="TopoIV_B_Gneg"/>
</dbReference>
<dbReference type="FunFam" id="3.30.565.10:FF:000002">
    <property type="entry name" value="DNA gyrase subunit B"/>
    <property type="match status" value="1"/>
</dbReference>
<dbReference type="PROSITE" id="PS50880">
    <property type="entry name" value="TOPRIM"/>
    <property type="match status" value="1"/>
</dbReference>
<dbReference type="PROSITE" id="PS00177">
    <property type="entry name" value="TOPOISOMERASE_II"/>
    <property type="match status" value="1"/>
</dbReference>
<dbReference type="GO" id="GO:0003918">
    <property type="term" value="F:DNA topoisomerase type II (double strand cut, ATP-hydrolyzing) activity"/>
    <property type="evidence" value="ECO:0007669"/>
    <property type="project" value="UniProtKB-UniRule"/>
</dbReference>
<feature type="region of interest" description="Disordered" evidence="13">
    <location>
        <begin position="1"/>
        <end position="64"/>
    </location>
</feature>
<keyword evidence="9 12" id="KW-0238">DNA-binding</keyword>
<dbReference type="CDD" id="cd00822">
    <property type="entry name" value="TopoII_Trans_DNA_gyrase"/>
    <property type="match status" value="1"/>
</dbReference>
<keyword evidence="7" id="KW-0460">Magnesium</keyword>
<dbReference type="InterPro" id="IPR020568">
    <property type="entry name" value="Ribosomal_Su5_D2-typ_SF"/>
</dbReference>
<evidence type="ECO:0000256" key="10">
    <source>
        <dbReference type="ARBA" id="ARBA00023235"/>
    </source>
</evidence>
<evidence type="ECO:0000313" key="16">
    <source>
        <dbReference type="Proteomes" id="UP000252132"/>
    </source>
</evidence>
<dbReference type="Pfam" id="PF00986">
    <property type="entry name" value="DNA_gyraseB_C"/>
    <property type="match status" value="1"/>
</dbReference>
<dbReference type="InterPro" id="IPR003594">
    <property type="entry name" value="HATPase_dom"/>
</dbReference>
<feature type="compositionally biased region" description="Low complexity" evidence="13">
    <location>
        <begin position="31"/>
        <end position="61"/>
    </location>
</feature>
<evidence type="ECO:0000313" key="15">
    <source>
        <dbReference type="EMBL" id="RCL76108.1"/>
    </source>
</evidence>
<dbReference type="SMART" id="SM00433">
    <property type="entry name" value="TOP2c"/>
    <property type="match status" value="1"/>
</dbReference>
<protein>
    <recommendedName>
        <fullName evidence="12">DNA topoisomerase 4 subunit B</fullName>
        <ecNumber evidence="12">5.6.2.2</ecNumber>
    </recommendedName>
    <alternativeName>
        <fullName evidence="12">Topoisomerase IV subunit B</fullName>
    </alternativeName>
</protein>
<dbReference type="InterPro" id="IPR000565">
    <property type="entry name" value="Topo_IIA_B"/>
</dbReference>
<dbReference type="InterPro" id="IPR014721">
    <property type="entry name" value="Ribsml_uS5_D2-typ_fold_subgr"/>
</dbReference>
<dbReference type="PANTHER" id="PTHR45866">
    <property type="entry name" value="DNA GYRASE/TOPOISOMERASE SUBUNIT B"/>
    <property type="match status" value="1"/>
</dbReference>
<evidence type="ECO:0000256" key="4">
    <source>
        <dbReference type="ARBA" id="ARBA00022723"/>
    </source>
</evidence>
<dbReference type="InterPro" id="IPR002288">
    <property type="entry name" value="DNA_gyrase_B_C"/>
</dbReference>
<keyword evidence="4" id="KW-0479">Metal-binding</keyword>
<dbReference type="GO" id="GO:0003677">
    <property type="term" value="F:DNA binding"/>
    <property type="evidence" value="ECO:0007669"/>
    <property type="project" value="UniProtKB-UniRule"/>
</dbReference>
<dbReference type="Gene3D" id="3.30.230.10">
    <property type="match status" value="1"/>
</dbReference>
<dbReference type="Proteomes" id="UP000252132">
    <property type="component" value="Unassembled WGS sequence"/>
</dbReference>
<feature type="binding site" evidence="12">
    <location>
        <position position="131"/>
    </location>
    <ligand>
        <name>ATP</name>
        <dbReference type="ChEBI" id="CHEBI:30616"/>
    </ligand>
</feature>
<dbReference type="SUPFAM" id="SSF55874">
    <property type="entry name" value="ATPase domain of HSP90 chaperone/DNA topoisomerase II/histidine kinase"/>
    <property type="match status" value="1"/>
</dbReference>
<dbReference type="GO" id="GO:0007059">
    <property type="term" value="P:chromosome segregation"/>
    <property type="evidence" value="ECO:0007669"/>
    <property type="project" value="UniProtKB-UniRule"/>
</dbReference>
<dbReference type="InterPro" id="IPR001241">
    <property type="entry name" value="Topo_IIA"/>
</dbReference>
<feature type="binding site" evidence="12">
    <location>
        <position position="64"/>
    </location>
    <ligand>
        <name>ATP</name>
        <dbReference type="ChEBI" id="CHEBI:30616"/>
    </ligand>
</feature>
<accession>A0A368DW65</accession>
<feature type="binding site" evidence="12">
    <location>
        <position position="104"/>
    </location>
    <ligand>
        <name>ATP</name>
        <dbReference type="ChEBI" id="CHEBI:30616"/>
    </ligand>
</feature>
<keyword evidence="5 12" id="KW-0547">Nucleotide-binding</keyword>
<dbReference type="HAMAP" id="MF_00938">
    <property type="entry name" value="ParE_type1"/>
    <property type="match status" value="1"/>
</dbReference>
<feature type="site" description="Interaction with DNA" evidence="12">
    <location>
        <position position="519"/>
    </location>
</feature>
<comment type="function">
    <text evidence="12">Topoisomerase IV is essential for chromosome segregation. It relaxes supercoiled DNA. Performs the decatenation events required during the replication of a circular DNA molecule.</text>
</comment>
<dbReference type="EMBL" id="QOQF01000024">
    <property type="protein sequence ID" value="RCL76108.1"/>
    <property type="molecule type" value="Genomic_DNA"/>
</dbReference>
<comment type="cofactor">
    <cofactor evidence="2">
        <name>Mg(2+)</name>
        <dbReference type="ChEBI" id="CHEBI:18420"/>
    </cofactor>
</comment>
<dbReference type="GO" id="GO:0006265">
    <property type="term" value="P:DNA topological change"/>
    <property type="evidence" value="ECO:0007669"/>
    <property type="project" value="UniProtKB-UniRule"/>
</dbReference>
<dbReference type="CDD" id="cd16928">
    <property type="entry name" value="HATPase_GyrB-like"/>
    <property type="match status" value="1"/>
</dbReference>
<evidence type="ECO:0000256" key="6">
    <source>
        <dbReference type="ARBA" id="ARBA00022840"/>
    </source>
</evidence>
<sequence>MPARKKTEDTPDLFGSEAKSASKTGAKKTSKSAAEQPSKSASQASSKKSSSTKPKMPAKKSGQYSAADIEVLEGLEPVRRRPGMYIGGTDHRALHHLFAEVIDNSMDEAVAGHASFIEVNYDADGTLTVGDNGRGIPVDPHPKFKDKSALEVIMTTLHAGGKFGSGAYDTSGGLHGVGVSVVNALSDKLIVEVARDQILYSQEFSRGVAKGKLKTIGPAGNRRGTKVSFTPDADIFGNNTSFDPYRLYSMAKAKAYLFGGVEIRWHCDPDLISDPEKCPPEAVLRFPEGLRDYLDEQIGNRPTVTPGPFAGKVQKDGSHGSVEWAISWVGGSDTHVSSYCNTVPTPEGGTHEQGLRSALTKGLKAYGQLVSNKKADIITADDVMGSVTALVSVFIREPEFQGQTKDKLASPEATRITEQTVRDAFDLWLASDKLSATKLLEWVIDRAEERQRRKQEKEVSRKSAVRKLRLPGKLADCSQNGAAGSEIFIVEGDSAGGSAKQGRDRKTQAILPLRGKILNVANATAAKKQQSQLISDLVQALGCGTGSTYDGDKLRYEKVIIMTDADVDGAHIAALLITFFHEEMPELIKDGHLYLAVPPLYRLAQGGKTLYARDEAHREELMASEFRANAKVEVSRFKGLGEMLPAQLKETTMKPENRTLLQIQLPEEEFKKTADCVNRLMGNKPEMRFRFIQDNAAFADEQLLDI</sequence>
<dbReference type="Pfam" id="PF01751">
    <property type="entry name" value="Toprim"/>
    <property type="match status" value="1"/>
</dbReference>
<dbReference type="SUPFAM" id="SSF54211">
    <property type="entry name" value="Ribosomal protein S5 domain 2-like"/>
    <property type="match status" value="1"/>
</dbReference>
<evidence type="ECO:0000256" key="7">
    <source>
        <dbReference type="ARBA" id="ARBA00022842"/>
    </source>
</evidence>
<evidence type="ECO:0000259" key="14">
    <source>
        <dbReference type="PROSITE" id="PS50880"/>
    </source>
</evidence>
<dbReference type="GO" id="GO:0005694">
    <property type="term" value="C:chromosome"/>
    <property type="evidence" value="ECO:0007669"/>
    <property type="project" value="InterPro"/>
</dbReference>
<evidence type="ECO:0000256" key="12">
    <source>
        <dbReference type="HAMAP-Rule" id="MF_00938"/>
    </source>
</evidence>
<dbReference type="Pfam" id="PF00204">
    <property type="entry name" value="DNA_gyraseB"/>
    <property type="match status" value="1"/>
</dbReference>
<comment type="caution">
    <text evidence="15">The sequence shown here is derived from an EMBL/GenBank/DDBJ whole genome shotgun (WGS) entry which is preliminary data.</text>
</comment>
<dbReference type="InterPro" id="IPR013506">
    <property type="entry name" value="Topo_IIA_bsu_dom2"/>
</dbReference>
<feature type="site" description="Interaction with DNA" evidence="12">
    <location>
        <position position="571"/>
    </location>
</feature>
<dbReference type="NCBIfam" id="TIGR01055">
    <property type="entry name" value="parE_Gneg"/>
    <property type="match status" value="1"/>
</dbReference>
<dbReference type="SUPFAM" id="SSF56719">
    <property type="entry name" value="Type II DNA topoisomerase"/>
    <property type="match status" value="1"/>
</dbReference>
<evidence type="ECO:0000256" key="5">
    <source>
        <dbReference type="ARBA" id="ARBA00022741"/>
    </source>
</evidence>
<dbReference type="InterPro" id="IPR018522">
    <property type="entry name" value="TopoIIA_CS"/>
</dbReference>
<evidence type="ECO:0000256" key="8">
    <source>
        <dbReference type="ARBA" id="ARBA00023029"/>
    </source>
</evidence>
<comment type="catalytic activity">
    <reaction evidence="1 12">
        <text>ATP-dependent breakage, passage and rejoining of double-stranded DNA.</text>
        <dbReference type="EC" id="5.6.2.2"/>
    </reaction>
</comment>
<dbReference type="InterPro" id="IPR013760">
    <property type="entry name" value="Topo_IIA-like_dom_sf"/>
</dbReference>
<dbReference type="Pfam" id="PF02518">
    <property type="entry name" value="HATPase_c"/>
    <property type="match status" value="1"/>
</dbReference>
<evidence type="ECO:0000256" key="13">
    <source>
        <dbReference type="SAM" id="MobiDB-lite"/>
    </source>
</evidence>
<feature type="domain" description="Toprim" evidence="14">
    <location>
        <begin position="485"/>
        <end position="599"/>
    </location>
</feature>
<comment type="similarity">
    <text evidence="12">Belongs to the type II topoisomerase family. ParE type 1 subfamily.</text>
</comment>
<comment type="subunit">
    <text evidence="11 12">Heterotetramer composed of ParC and ParE.</text>
</comment>
<evidence type="ECO:0000256" key="2">
    <source>
        <dbReference type="ARBA" id="ARBA00001946"/>
    </source>
</evidence>
<evidence type="ECO:0000256" key="3">
    <source>
        <dbReference type="ARBA" id="ARBA00010708"/>
    </source>
</evidence>
<dbReference type="PRINTS" id="PR01159">
    <property type="entry name" value="DNAGYRASEB"/>
</dbReference>
<comment type="similarity">
    <text evidence="3">Belongs to the type II topoisomerase GyrB family.</text>
</comment>
<dbReference type="EC" id="5.6.2.2" evidence="12"/>
<dbReference type="FunFam" id="3.40.50.670:FF:000006">
    <property type="entry name" value="DNA topoisomerase (ATP-hydrolyzing)"/>
    <property type="match status" value="1"/>
</dbReference>
<keyword evidence="8 12" id="KW-0799">Topoisomerase</keyword>
<gene>
    <name evidence="12 15" type="primary">parE</name>
    <name evidence="15" type="ORF">DBW69_05585</name>
</gene>
<dbReference type="Gene3D" id="3.40.50.670">
    <property type="match status" value="1"/>
</dbReference>
<dbReference type="GO" id="GO:0005524">
    <property type="term" value="F:ATP binding"/>
    <property type="evidence" value="ECO:0007669"/>
    <property type="project" value="UniProtKB-UniRule"/>
</dbReference>
<proteinExistence type="inferred from homology"/>
<dbReference type="SMART" id="SM00387">
    <property type="entry name" value="HATPase_c"/>
    <property type="match status" value="1"/>
</dbReference>
<feature type="binding site" evidence="12">
    <location>
        <begin position="173"/>
        <end position="179"/>
    </location>
    <ligand>
        <name>ATP</name>
        <dbReference type="ChEBI" id="CHEBI:30616"/>
    </ligand>
</feature>
<reference evidence="15 16" key="1">
    <citation type="journal article" date="2018" name="Microbiome">
        <title>Fine metagenomic profile of the Mediterranean stratified and mixed water columns revealed by assembly and recruitment.</title>
        <authorList>
            <person name="Haro-Moreno J.M."/>
            <person name="Lopez-Perez M."/>
            <person name="De La Torre J.R."/>
            <person name="Picazo A."/>
            <person name="Camacho A."/>
            <person name="Rodriguez-Valera F."/>
        </authorList>
    </citation>
    <scope>NUCLEOTIDE SEQUENCE [LARGE SCALE GENOMIC DNA]</scope>
    <source>
        <strain evidence="15">MED-G55</strain>
    </source>
</reference>
<dbReference type="InterPro" id="IPR006171">
    <property type="entry name" value="TOPRIM_dom"/>
</dbReference>
<feature type="site" description="Interaction with DNA" evidence="12">
    <location>
        <position position="688"/>
    </location>
</feature>
<feature type="binding site" evidence="12">
    <location>
        <position position="405"/>
    </location>
    <ligand>
        <name>ATP</name>
        <dbReference type="ChEBI" id="CHEBI:30616"/>
    </ligand>
</feature>
<dbReference type="AlphaFoldDB" id="A0A368DW65"/>
<keyword evidence="10 12" id="KW-0413">Isomerase</keyword>
<dbReference type="Gene3D" id="3.30.565.10">
    <property type="entry name" value="Histidine kinase-like ATPase, C-terminal domain"/>
    <property type="match status" value="1"/>
</dbReference>
<feature type="compositionally biased region" description="Low complexity" evidence="13">
    <location>
        <begin position="15"/>
        <end position="24"/>
    </location>
</feature>
<evidence type="ECO:0000256" key="9">
    <source>
        <dbReference type="ARBA" id="ARBA00023125"/>
    </source>
</evidence>
<dbReference type="PRINTS" id="PR00418">
    <property type="entry name" value="TPI2FAMILY"/>
</dbReference>
<evidence type="ECO:0000256" key="1">
    <source>
        <dbReference type="ARBA" id="ARBA00000185"/>
    </source>
</evidence>
<dbReference type="InterPro" id="IPR036890">
    <property type="entry name" value="HATPase_C_sf"/>
</dbReference>
<dbReference type="GO" id="GO:0046872">
    <property type="term" value="F:metal ion binding"/>
    <property type="evidence" value="ECO:0007669"/>
    <property type="project" value="UniProtKB-KW"/>
</dbReference>